<dbReference type="SUPFAM" id="SSF48371">
    <property type="entry name" value="ARM repeat"/>
    <property type="match status" value="1"/>
</dbReference>
<dbReference type="GO" id="GO:0048280">
    <property type="term" value="P:vesicle fusion with Golgi apparatus"/>
    <property type="evidence" value="ECO:0007669"/>
    <property type="project" value="InterPro"/>
</dbReference>
<keyword evidence="7 11" id="KW-0175">Coiled coil</keyword>
<dbReference type="Pfam" id="PF13649">
    <property type="entry name" value="Methyltransf_25"/>
    <property type="match status" value="1"/>
</dbReference>
<gene>
    <name evidence="17" type="ORF">jhhlp_006948</name>
</gene>
<dbReference type="GO" id="GO:0012507">
    <property type="term" value="C:ER to Golgi transport vesicle membrane"/>
    <property type="evidence" value="ECO:0007669"/>
    <property type="project" value="TreeGrafter"/>
</dbReference>
<evidence type="ECO:0000256" key="8">
    <source>
        <dbReference type="ARBA" id="ARBA00047384"/>
    </source>
</evidence>
<dbReference type="EMBL" id="NLAX01001033">
    <property type="protein sequence ID" value="PKS06872.1"/>
    <property type="molecule type" value="Genomic_DNA"/>
</dbReference>
<name>A0A2N3N386_9PEZI</name>
<keyword evidence="5 10" id="KW-0949">S-adenosyl-L-methionine</keyword>
<comment type="catalytic activity">
    <reaction evidence="9">
        <text>L-arginyl-[protein] + S-adenosyl-L-methionine = N(omega)-methyl-L-arginyl-[protein] + S-adenosyl-L-homocysteine + H(+)</text>
        <dbReference type="Rhea" id="RHEA:48100"/>
        <dbReference type="Rhea" id="RHEA-COMP:10532"/>
        <dbReference type="Rhea" id="RHEA-COMP:11990"/>
        <dbReference type="ChEBI" id="CHEBI:15378"/>
        <dbReference type="ChEBI" id="CHEBI:29965"/>
        <dbReference type="ChEBI" id="CHEBI:57856"/>
        <dbReference type="ChEBI" id="CHEBI:59789"/>
        <dbReference type="ChEBI" id="CHEBI:65280"/>
    </reaction>
    <physiologicalReaction direction="left-to-right" evidence="9">
        <dbReference type="Rhea" id="RHEA:48101"/>
    </physiologicalReaction>
</comment>
<evidence type="ECO:0000256" key="9">
    <source>
        <dbReference type="ARBA" id="ARBA00049303"/>
    </source>
</evidence>
<keyword evidence="3 10" id="KW-0489">Methyltransferase</keyword>
<dbReference type="Pfam" id="PF04869">
    <property type="entry name" value="Uso1_p115_head"/>
    <property type="match status" value="1"/>
</dbReference>
<dbReference type="SUPFAM" id="SSF53335">
    <property type="entry name" value="S-adenosyl-L-methionine-dependent methyltransferases"/>
    <property type="match status" value="1"/>
</dbReference>
<evidence type="ECO:0000256" key="6">
    <source>
        <dbReference type="ARBA" id="ARBA00023034"/>
    </source>
</evidence>
<dbReference type="InterPro" id="IPR029063">
    <property type="entry name" value="SAM-dependent_MTases_sf"/>
</dbReference>
<dbReference type="GO" id="GO:0005795">
    <property type="term" value="C:Golgi stack"/>
    <property type="evidence" value="ECO:0007669"/>
    <property type="project" value="TreeGrafter"/>
</dbReference>
<feature type="coiled-coil region" evidence="11">
    <location>
        <begin position="1088"/>
        <end position="1115"/>
    </location>
</feature>
<dbReference type="InterPro" id="IPR055135">
    <property type="entry name" value="PRMT_dom"/>
</dbReference>
<dbReference type="CDD" id="cd02440">
    <property type="entry name" value="AdoMet_MTases"/>
    <property type="match status" value="1"/>
</dbReference>
<feature type="compositionally biased region" description="Acidic residues" evidence="12">
    <location>
        <begin position="920"/>
        <end position="937"/>
    </location>
</feature>
<dbReference type="STRING" id="41688.A0A2N3N386"/>
<dbReference type="FunFam" id="1.25.10.10:FF:000296">
    <property type="entry name" value="Related to transport protein USO1"/>
    <property type="match status" value="1"/>
</dbReference>
<dbReference type="GO" id="GO:0048211">
    <property type="term" value="P:Golgi vesicle docking"/>
    <property type="evidence" value="ECO:0007669"/>
    <property type="project" value="TreeGrafter"/>
</dbReference>
<dbReference type="InterPro" id="IPR016024">
    <property type="entry name" value="ARM-type_fold"/>
</dbReference>
<keyword evidence="4 10" id="KW-0808">Transferase</keyword>
<dbReference type="InterPro" id="IPR025799">
    <property type="entry name" value="Arg_MeTrfase"/>
</dbReference>
<feature type="region of interest" description="Disordered" evidence="12">
    <location>
        <begin position="771"/>
        <end position="795"/>
    </location>
</feature>
<dbReference type="InterPro" id="IPR011989">
    <property type="entry name" value="ARM-like"/>
</dbReference>
<organism evidence="17 18">
    <name type="scientific">Lomentospora prolificans</name>
    <dbReference type="NCBI Taxonomy" id="41688"/>
    <lineage>
        <taxon>Eukaryota</taxon>
        <taxon>Fungi</taxon>
        <taxon>Dikarya</taxon>
        <taxon>Ascomycota</taxon>
        <taxon>Pezizomycotina</taxon>
        <taxon>Sordariomycetes</taxon>
        <taxon>Hypocreomycetidae</taxon>
        <taxon>Microascales</taxon>
        <taxon>Microascaceae</taxon>
        <taxon>Lomentospora</taxon>
    </lineage>
</organism>
<evidence type="ECO:0000256" key="4">
    <source>
        <dbReference type="ARBA" id="ARBA00022679"/>
    </source>
</evidence>
<dbReference type="Proteomes" id="UP000233524">
    <property type="component" value="Unassembled WGS sequence"/>
</dbReference>
<evidence type="ECO:0000256" key="7">
    <source>
        <dbReference type="ARBA" id="ARBA00023054"/>
    </source>
</evidence>
<proteinExistence type="predicted"/>
<evidence type="ECO:0000256" key="12">
    <source>
        <dbReference type="SAM" id="MobiDB-lite"/>
    </source>
</evidence>
<evidence type="ECO:0000256" key="5">
    <source>
        <dbReference type="ARBA" id="ARBA00022691"/>
    </source>
</evidence>
<dbReference type="PROSITE" id="PS51678">
    <property type="entry name" value="SAM_MT_PRMT"/>
    <property type="match status" value="1"/>
</dbReference>
<protein>
    <recommendedName>
        <fullName evidence="2">type I protein arginine methyltransferase</fullName>
        <ecNumber evidence="2">2.1.1.319</ecNumber>
    </recommendedName>
</protein>
<dbReference type="GO" id="GO:0006886">
    <property type="term" value="P:intracellular protein transport"/>
    <property type="evidence" value="ECO:0007669"/>
    <property type="project" value="InterPro"/>
</dbReference>
<evidence type="ECO:0000259" key="14">
    <source>
        <dbReference type="Pfam" id="PF04871"/>
    </source>
</evidence>
<evidence type="ECO:0000313" key="18">
    <source>
        <dbReference type="Proteomes" id="UP000233524"/>
    </source>
</evidence>
<dbReference type="Pfam" id="PF04871">
    <property type="entry name" value="Uso1_p115_C"/>
    <property type="match status" value="1"/>
</dbReference>
<sequence length="1490" mass="165758">MFSLSSAPAKQSVSETITVLSGRLSSATLLEDRRAAILGLRSFAKDYPASVASGALRSLIGCLAKDGEDVDTVKVVLETLLMLFRPNEDSPEASEEIVLWLADEFTQRQENIALLLDLLQTNDFYSRLYILQLLGAILSARVERTEECILVAPLGVSTLVGLLDDRREAVRNEAISLLIYLTPSSAEIQKLVAFESAFERLFSIVALEGSLLEGGQTVEDCLILLANLLRQNQSNQSLFRDSKSILQLTALLESAYKLPPEEELASWARAQRNRNLYALLSVIRLLLSSGSANLAQNQDAYWQSGLLYHALQLAFCQAAEGQIRAEALVACADMIRGNPDLQGKFAQLTVPSLLASDDSAAHDNGSKSGLVYVIDGLLDLTLAIQPLPEFNLRMSAYECIKAYFYQHAEIRQHFLSRAIEGHKADRDETGNILTLLLNPSPRQTASDPYAIWFAAMILFHLIFDDAGAKASAMAVTEGDVSSGEEVVTSIQAISAHLISGLARGDDPRILVAYLMLLIAWLSDDPAAVDDFLGEGSHVQGLIQAVAQPAHGLEEIVQGLCAMLLGVAYEFSTKDSPIPRATLQSVLLSRMGRDKYLDKLARLRAHPFIRDFEVTPQKSDGSIAGRLPDVYFDNAFVEFLKDNYSRLVRTIDRHPDLETPVMSNGFHKGVSRELVDSLREQLTEKESAFRGLQAALASLENQLSREREALQSTRETALKDITRINDAKHKLQQEHEGEIQKLSAEQRIREESYRRELEKLRRSHDEELRQLRLAHQRSEDENKRQLEQLRHSTDAEAERYRRRAEAEIADLHATISRLEVDLLRTKKTKTQELQALREDCTKQLASKTLSMDKALSQVKELETRIKTEEEERKKAEASAANIAAAKVTLQSELDDLLMVLGDTEEKLGKYKARLVSLGDEVSDVGEEGDDDADDEDVAGSDTNEAAGRPAPMDFKANAESSATSSTSSEDGWQDIESEGESVSVLSFFDDATFSDAHLMVDYCRDKFGFDFLEPLRRLNLDFHEAVKLCNFVRNSVRSGQPLPTVISRRDIDSDDLLRPVLDDDGLIIQLGELLEDALKPASRPSLPNTDDLVARNKALEDELTMLQEQFKNYRLAVEETLDRRWGCDAAAPTEGGKEALGERRGAAADTEYWESYAGRDIHETMLRDTVRTDAYRDFVYGNKEVFKGKIVLDIGCGTGILSMFCARAGAKRVLAVDNSAIIEKARQNVFDNGLSDVITCISGRIEDVNLPVEKVDVIISEWMGYCLLYEAMLPSVLWARDRYLGPDGLLVPSVATIWAAPISDDEYIADNVSFWDDVYGFSMRAMQEGLFDEAEIQTRPPTSLCGEPFPLVQLDLHDIKVEDLDFKKKWSTKLSRDIEKLDGFLIWFDIFFTHSRLVTISPPSVPAQTWASCDTGRVAFTTGPSGTETHWKQGLLLAQPVKGEVSRLIAGTEITGETKFSALEADSRALSIETSWVMPGSKIRSKTWKLR</sequence>
<dbReference type="InterPro" id="IPR006955">
    <property type="entry name" value="Uso1_p115_C"/>
</dbReference>
<evidence type="ECO:0000259" key="15">
    <source>
        <dbReference type="Pfam" id="PF13649"/>
    </source>
</evidence>
<evidence type="ECO:0000313" key="17">
    <source>
        <dbReference type="EMBL" id="PKS06872.1"/>
    </source>
</evidence>
<feature type="domain" description="Vesicle tethering protein Uso1/P115-like head" evidence="13">
    <location>
        <begin position="338"/>
        <end position="650"/>
    </location>
</feature>
<evidence type="ECO:0000256" key="3">
    <source>
        <dbReference type="ARBA" id="ARBA00022603"/>
    </source>
</evidence>
<dbReference type="FunFam" id="3.40.50.150:FF:000003">
    <property type="entry name" value="Blast:Protein arginine N-methyltransferase 1"/>
    <property type="match status" value="1"/>
</dbReference>
<evidence type="ECO:0000256" key="11">
    <source>
        <dbReference type="SAM" id="Coils"/>
    </source>
</evidence>
<accession>A0A2N3N386</accession>
<comment type="catalytic activity">
    <reaction evidence="8">
        <text>L-arginyl-[protein] + 2 S-adenosyl-L-methionine = N(omega),N(omega)-dimethyl-L-arginyl-[protein] + 2 S-adenosyl-L-homocysteine + 2 H(+)</text>
        <dbReference type="Rhea" id="RHEA:48096"/>
        <dbReference type="Rhea" id="RHEA-COMP:10532"/>
        <dbReference type="Rhea" id="RHEA-COMP:11991"/>
        <dbReference type="ChEBI" id="CHEBI:15378"/>
        <dbReference type="ChEBI" id="CHEBI:29965"/>
        <dbReference type="ChEBI" id="CHEBI:57856"/>
        <dbReference type="ChEBI" id="CHEBI:59789"/>
        <dbReference type="ChEBI" id="CHEBI:61897"/>
        <dbReference type="EC" id="2.1.1.319"/>
    </reaction>
    <physiologicalReaction direction="left-to-right" evidence="8">
        <dbReference type="Rhea" id="RHEA:48097"/>
    </physiologicalReaction>
</comment>
<dbReference type="FunFam" id="2.70.160.11:FF:000016">
    <property type="entry name" value="Protein arginine methyltransferase RmtB"/>
    <property type="match status" value="1"/>
</dbReference>
<dbReference type="EC" id="2.1.1.319" evidence="2"/>
<comment type="caution">
    <text evidence="17">The sequence shown here is derived from an EMBL/GenBank/DDBJ whole genome shotgun (WGS) entry which is preliminary data.</text>
</comment>
<evidence type="ECO:0000259" key="13">
    <source>
        <dbReference type="Pfam" id="PF04869"/>
    </source>
</evidence>
<evidence type="ECO:0000259" key="16">
    <source>
        <dbReference type="Pfam" id="PF22528"/>
    </source>
</evidence>
<dbReference type="InterPro" id="IPR036236">
    <property type="entry name" value="Znf_C2H2_sf"/>
</dbReference>
<dbReference type="PANTHER" id="PTHR10013:SF0">
    <property type="entry name" value="GENERAL VESICULAR TRANSPORT FACTOR P115"/>
    <property type="match status" value="1"/>
</dbReference>
<dbReference type="VEuPathDB" id="FungiDB:jhhlp_006948"/>
<dbReference type="Gene3D" id="1.25.10.10">
    <property type="entry name" value="Leucine-rich Repeat Variant"/>
    <property type="match status" value="1"/>
</dbReference>
<feature type="compositionally biased region" description="Low complexity" evidence="12">
    <location>
        <begin position="957"/>
        <end position="968"/>
    </location>
</feature>
<evidence type="ECO:0000256" key="10">
    <source>
        <dbReference type="PROSITE-ProRule" id="PRU01015"/>
    </source>
</evidence>
<feature type="coiled-coil region" evidence="11">
    <location>
        <begin position="850"/>
        <end position="884"/>
    </location>
</feature>
<dbReference type="InterPro" id="IPR006953">
    <property type="entry name" value="Vesicle_Uso1_P115_head"/>
</dbReference>
<dbReference type="PANTHER" id="PTHR10013">
    <property type="entry name" value="GENERAL VESICULAR TRANSPORT FACTOR P115"/>
    <property type="match status" value="1"/>
</dbReference>
<feature type="domain" description="Methyltransferase" evidence="15">
    <location>
        <begin position="1190"/>
        <end position="1287"/>
    </location>
</feature>
<dbReference type="Pfam" id="PF22528">
    <property type="entry name" value="PRMT_C"/>
    <property type="match status" value="1"/>
</dbReference>
<reference evidence="17 18" key="1">
    <citation type="journal article" date="2017" name="G3 (Bethesda)">
        <title>First Draft Genome Sequence of the Pathogenic Fungus Lomentospora prolificans (Formerly Scedosporium prolificans).</title>
        <authorList>
            <person name="Luo R."/>
            <person name="Zimin A."/>
            <person name="Workman R."/>
            <person name="Fan Y."/>
            <person name="Pertea G."/>
            <person name="Grossman N."/>
            <person name="Wear M.P."/>
            <person name="Jia B."/>
            <person name="Miller H."/>
            <person name="Casadevall A."/>
            <person name="Timp W."/>
            <person name="Zhang S.X."/>
            <person name="Salzberg S.L."/>
        </authorList>
    </citation>
    <scope>NUCLEOTIDE SEQUENCE [LARGE SCALE GENOMIC DNA]</scope>
    <source>
        <strain evidence="17 18">JHH-5317</strain>
    </source>
</reference>
<dbReference type="InterPro" id="IPR041698">
    <property type="entry name" value="Methyltransf_25"/>
</dbReference>
<dbReference type="GO" id="GO:0035242">
    <property type="term" value="F:protein-arginine omega-N asymmetric methyltransferase activity"/>
    <property type="evidence" value="ECO:0007669"/>
    <property type="project" value="UniProtKB-EC"/>
</dbReference>
<evidence type="ECO:0000256" key="2">
    <source>
        <dbReference type="ARBA" id="ARBA00011925"/>
    </source>
</evidence>
<keyword evidence="18" id="KW-1185">Reference proteome</keyword>
<feature type="domain" description="Protein arginine N-methyltransferase" evidence="16">
    <location>
        <begin position="1294"/>
        <end position="1476"/>
    </location>
</feature>
<dbReference type="Gene3D" id="3.40.50.150">
    <property type="entry name" value="Vaccinia Virus protein VP39"/>
    <property type="match status" value="1"/>
</dbReference>
<dbReference type="Gene3D" id="2.70.160.11">
    <property type="entry name" value="Hnrnp arginine n-methyltransferase1"/>
    <property type="match status" value="1"/>
</dbReference>
<dbReference type="OrthoDB" id="198977at2759"/>
<keyword evidence="6" id="KW-0333">Golgi apparatus</keyword>
<dbReference type="GO" id="GO:0006888">
    <property type="term" value="P:endoplasmic reticulum to Golgi vesicle-mediated transport"/>
    <property type="evidence" value="ECO:0007669"/>
    <property type="project" value="TreeGrafter"/>
</dbReference>
<evidence type="ECO:0000256" key="1">
    <source>
        <dbReference type="ARBA" id="ARBA00004555"/>
    </source>
</evidence>
<comment type="subcellular location">
    <subcellularLocation>
        <location evidence="1">Golgi apparatus</location>
    </subcellularLocation>
</comment>
<feature type="domain" description="Uso1/p115-like vesicle tethering protein C-terminal" evidence="14">
    <location>
        <begin position="826"/>
        <end position="935"/>
    </location>
</feature>
<dbReference type="InParanoid" id="A0A2N3N386"/>
<dbReference type="GO" id="GO:0000139">
    <property type="term" value="C:Golgi membrane"/>
    <property type="evidence" value="ECO:0007669"/>
    <property type="project" value="InterPro"/>
</dbReference>
<feature type="region of interest" description="Disordered" evidence="12">
    <location>
        <begin position="920"/>
        <end position="974"/>
    </location>
</feature>
<dbReference type="SUPFAM" id="SSF57667">
    <property type="entry name" value="beta-beta-alpha zinc fingers"/>
    <property type="match status" value="1"/>
</dbReference>
<dbReference type="GO" id="GO:0005783">
    <property type="term" value="C:endoplasmic reticulum"/>
    <property type="evidence" value="ECO:0007669"/>
    <property type="project" value="TreeGrafter"/>
</dbReference>
<dbReference type="InterPro" id="IPR024095">
    <property type="entry name" value="Vesicle_P115"/>
</dbReference>
<dbReference type="GO" id="GO:0032259">
    <property type="term" value="P:methylation"/>
    <property type="evidence" value="ECO:0007669"/>
    <property type="project" value="UniProtKB-KW"/>
</dbReference>